<dbReference type="RefSeq" id="WP_105215784.1">
    <property type="nucleotide sequence ID" value="NZ_CP027062.1"/>
</dbReference>
<dbReference type="KEGG" id="aue:C5O00_05880"/>
<proteinExistence type="inferred from homology"/>
<dbReference type="SUPFAM" id="SSF54211">
    <property type="entry name" value="Ribosomal protein S5 domain 2-like"/>
    <property type="match status" value="1"/>
</dbReference>
<dbReference type="InterPro" id="IPR014721">
    <property type="entry name" value="Ribsml_uS5_D2-typ_fold_subgr"/>
</dbReference>
<feature type="domain" description="GHMP kinase C-terminal" evidence="7">
    <location>
        <begin position="269"/>
        <end position="342"/>
    </location>
</feature>
<keyword evidence="3 9" id="KW-0418">Kinase</keyword>
<dbReference type="GO" id="GO:0005524">
    <property type="term" value="F:ATP binding"/>
    <property type="evidence" value="ECO:0007669"/>
    <property type="project" value="UniProtKB-KW"/>
</dbReference>
<evidence type="ECO:0000259" key="6">
    <source>
        <dbReference type="Pfam" id="PF00288"/>
    </source>
</evidence>
<dbReference type="Gene3D" id="3.30.230.10">
    <property type="match status" value="1"/>
</dbReference>
<gene>
    <name evidence="9" type="ORF">C5O00_05880</name>
</gene>
<keyword evidence="10" id="KW-1185">Reference proteome</keyword>
<dbReference type="Proteomes" id="UP000238442">
    <property type="component" value="Chromosome"/>
</dbReference>
<dbReference type="Pfam" id="PF08544">
    <property type="entry name" value="GHMP_kinases_C"/>
    <property type="match status" value="1"/>
</dbReference>
<dbReference type="InterPro" id="IPR020568">
    <property type="entry name" value="Ribosomal_Su5_D2-typ_SF"/>
</dbReference>
<feature type="domain" description="GHMP kinase N-terminal" evidence="6">
    <location>
        <begin position="76"/>
        <end position="163"/>
    </location>
</feature>
<dbReference type="EMBL" id="CP027062">
    <property type="protein sequence ID" value="AVI50725.1"/>
    <property type="molecule type" value="Genomic_DNA"/>
</dbReference>
<evidence type="ECO:0000313" key="10">
    <source>
        <dbReference type="Proteomes" id="UP000238442"/>
    </source>
</evidence>
<sequence length="360" mass="39339">MAAIVSKAPGRICLFGDHQDYLGLPVIACAIDRYIWVEGVPNNKTHFKINMPDLGETLIIECEHQHHSVKKGEHLKAALEVAKRYGCDPRSGFDIIIRGDVPINAGLSSSSAMVVAWMQWLFATFGCDHDITPTFLGQVAYEAEVLEQKSPGGKMDQFTSALGEIIYLETAGNESFLKLQAELGSLIIGESGIPKNTLGLLEDLKFNAQKAISIIEERNPEFEIGKSGIESYERYKELLPEILRPYFHAAIKNYSITREAYAEFQRQQPDLIKIGTLMNSHHGILKDILHTTVPVIDKMVDAALEAGAYGVKIVGSGGGGSIVALANDRNEQEIIEAIKKAGAIKAYGVNVSKGACIIND</sequence>
<dbReference type="Gene3D" id="3.30.70.890">
    <property type="entry name" value="GHMP kinase, C-terminal domain"/>
    <property type="match status" value="1"/>
</dbReference>
<evidence type="ECO:0000256" key="5">
    <source>
        <dbReference type="ARBA" id="ARBA00023144"/>
    </source>
</evidence>
<keyword evidence="5" id="KW-0299">Galactose metabolism</keyword>
<evidence type="ECO:0000256" key="4">
    <source>
        <dbReference type="ARBA" id="ARBA00022840"/>
    </source>
</evidence>
<dbReference type="SUPFAM" id="SSF55060">
    <property type="entry name" value="GHMP Kinase, C-terminal domain"/>
    <property type="match status" value="1"/>
</dbReference>
<keyword evidence="2" id="KW-0547">Nucleotide-binding</keyword>
<evidence type="ECO:0000259" key="7">
    <source>
        <dbReference type="Pfam" id="PF08544"/>
    </source>
</evidence>
<keyword evidence="5" id="KW-0119">Carbohydrate metabolism</keyword>
<reference evidence="9 10" key="1">
    <citation type="submission" date="2018-02" db="EMBL/GenBank/DDBJ databases">
        <title>Genomic analysis of the strain RR4-38 isolated from a seawater recirculating aquaculture system.</title>
        <authorList>
            <person name="Kim Y.-S."/>
            <person name="Jang Y.H."/>
            <person name="Kim K.-H."/>
        </authorList>
    </citation>
    <scope>NUCLEOTIDE SEQUENCE [LARGE SCALE GENOMIC DNA]</scope>
    <source>
        <strain evidence="9 10">RR4-38</strain>
    </source>
</reference>
<dbReference type="Pfam" id="PF10509">
    <property type="entry name" value="GalKase_gal_bdg"/>
    <property type="match status" value="1"/>
</dbReference>
<dbReference type="GO" id="GO:0006012">
    <property type="term" value="P:galactose metabolic process"/>
    <property type="evidence" value="ECO:0007669"/>
    <property type="project" value="UniProtKB-KW"/>
</dbReference>
<organism evidence="9 10">
    <name type="scientific">Pukyongia salina</name>
    <dbReference type="NCBI Taxonomy" id="2094025"/>
    <lineage>
        <taxon>Bacteria</taxon>
        <taxon>Pseudomonadati</taxon>
        <taxon>Bacteroidota</taxon>
        <taxon>Flavobacteriia</taxon>
        <taxon>Flavobacteriales</taxon>
        <taxon>Flavobacteriaceae</taxon>
        <taxon>Pukyongia</taxon>
    </lineage>
</organism>
<dbReference type="AlphaFoldDB" id="A0A2S0HVT0"/>
<evidence type="ECO:0000256" key="1">
    <source>
        <dbReference type="ARBA" id="ARBA00006566"/>
    </source>
</evidence>
<dbReference type="PRINTS" id="PR00959">
    <property type="entry name" value="MEVGALKINASE"/>
</dbReference>
<dbReference type="InterPro" id="IPR013750">
    <property type="entry name" value="GHMP_kinase_C_dom"/>
</dbReference>
<accession>A0A2S0HVT0</accession>
<dbReference type="InterPro" id="IPR006204">
    <property type="entry name" value="GHMP_kinase_N_dom"/>
</dbReference>
<dbReference type="PIRSF" id="PIRSF000530">
    <property type="entry name" value="Galactokinase"/>
    <property type="match status" value="1"/>
</dbReference>
<evidence type="ECO:0000256" key="3">
    <source>
        <dbReference type="ARBA" id="ARBA00022777"/>
    </source>
</evidence>
<dbReference type="InterPro" id="IPR019539">
    <property type="entry name" value="GalKase_N"/>
</dbReference>
<dbReference type="PANTHER" id="PTHR10457:SF7">
    <property type="entry name" value="GALACTOKINASE-RELATED"/>
    <property type="match status" value="1"/>
</dbReference>
<dbReference type="InterPro" id="IPR006206">
    <property type="entry name" value="Mevalonate/galactokinase"/>
</dbReference>
<dbReference type="InterPro" id="IPR000705">
    <property type="entry name" value="Galactokinase"/>
</dbReference>
<dbReference type="OrthoDB" id="1411003at2"/>
<comment type="similarity">
    <text evidence="1">Belongs to the GHMP kinase family. GalK subfamily.</text>
</comment>
<name>A0A2S0HVT0_9FLAO</name>
<evidence type="ECO:0000256" key="2">
    <source>
        <dbReference type="ARBA" id="ARBA00022741"/>
    </source>
</evidence>
<dbReference type="PANTHER" id="PTHR10457">
    <property type="entry name" value="MEVALONATE KINASE/GALACTOKINASE"/>
    <property type="match status" value="1"/>
</dbReference>
<evidence type="ECO:0000313" key="9">
    <source>
        <dbReference type="EMBL" id="AVI50725.1"/>
    </source>
</evidence>
<dbReference type="GO" id="GO:0005829">
    <property type="term" value="C:cytosol"/>
    <property type="evidence" value="ECO:0007669"/>
    <property type="project" value="TreeGrafter"/>
</dbReference>
<dbReference type="InterPro" id="IPR036554">
    <property type="entry name" value="GHMP_kinase_C_sf"/>
</dbReference>
<keyword evidence="3 9" id="KW-0808">Transferase</keyword>
<dbReference type="Pfam" id="PF00288">
    <property type="entry name" value="GHMP_kinases_N"/>
    <property type="match status" value="1"/>
</dbReference>
<protein>
    <submittedName>
        <fullName evidence="9">Galactokinase</fullName>
    </submittedName>
</protein>
<keyword evidence="4" id="KW-0067">ATP-binding</keyword>
<dbReference type="GO" id="GO:0004335">
    <property type="term" value="F:galactokinase activity"/>
    <property type="evidence" value="ECO:0007669"/>
    <property type="project" value="InterPro"/>
</dbReference>
<evidence type="ECO:0000259" key="8">
    <source>
        <dbReference type="Pfam" id="PF10509"/>
    </source>
</evidence>
<feature type="domain" description="Galactokinase N-terminal" evidence="8">
    <location>
        <begin position="4"/>
        <end position="37"/>
    </location>
</feature>
<dbReference type="PRINTS" id="PR00473">
    <property type="entry name" value="GALCTOKINASE"/>
</dbReference>